<dbReference type="RefSeq" id="WP_066617447.1">
    <property type="nucleotide sequence ID" value="NZ_JBHSYQ010000005.1"/>
</dbReference>
<keyword evidence="1" id="KW-0812">Transmembrane</keyword>
<accession>A0ABW2DPP4</accession>
<evidence type="ECO:0000313" key="3">
    <source>
        <dbReference type="EMBL" id="MFC6998478.1"/>
    </source>
</evidence>
<evidence type="ECO:0000256" key="1">
    <source>
        <dbReference type="SAM" id="Phobius"/>
    </source>
</evidence>
<keyword evidence="2" id="KW-0732">Signal</keyword>
<sequence>MKKGIGFLLWLLCWASFCQAQELTVEYGPTVVPIDQYFTISLKSSPTRPAKVEGFPEIEGLQKSTQRQVKSTYTTGGVTTVVFTITQQYAPLREGEIPIKPFTLTVDGATVNAPAATLKVVASLPPGQVPLDSLPATAGPANTPEFVEVKENAFLTLHLPKTQVYAGEGVPLSLWFYVAETDLNLLDFHEFEPQILEIIRQLKQASVLEEVLEQREILPEKVKVGEKDFTRFKLYEAVLFPITAKDLLFPPVSLRMIKYKLAKDPSLLRQNRMPEYKTYSTPSKRVAVRPLPPHPLRDQVAVGVFRLREQLSKNEIALNQNLVYQMRIEGEGNINALPLPQGIGISSELEIYPPEVRQATSFSQGRITGYKTFRYFMVGRQAGVYPLNELFQWVYFNPVTARYDTLRPSVTVRVRGQEDQNLFIRAQDVGNFYSIIDTESNQLIDLDQFKEVQLYTNVVLAVMGLVALFIFIYKGNE</sequence>
<feature type="transmembrane region" description="Helical" evidence="1">
    <location>
        <begin position="454"/>
        <end position="473"/>
    </location>
</feature>
<dbReference type="PANTHER" id="PTHR40940:SF2">
    <property type="entry name" value="BATD"/>
    <property type="match status" value="1"/>
</dbReference>
<proteinExistence type="predicted"/>
<dbReference type="PANTHER" id="PTHR40940">
    <property type="entry name" value="PROTEIN BATD-RELATED"/>
    <property type="match status" value="1"/>
</dbReference>
<dbReference type="Proteomes" id="UP001596405">
    <property type="component" value="Unassembled WGS sequence"/>
</dbReference>
<dbReference type="EMBL" id="JBHSYQ010000005">
    <property type="protein sequence ID" value="MFC6998478.1"/>
    <property type="molecule type" value="Genomic_DNA"/>
</dbReference>
<gene>
    <name evidence="3" type="ORF">ACFQHR_12645</name>
</gene>
<name>A0ABW2DPP4_9BACT</name>
<reference evidence="4" key="1">
    <citation type="journal article" date="2019" name="Int. J. Syst. Evol. Microbiol.">
        <title>The Global Catalogue of Microorganisms (GCM) 10K type strain sequencing project: providing services to taxonomists for standard genome sequencing and annotation.</title>
        <authorList>
            <consortium name="The Broad Institute Genomics Platform"/>
            <consortium name="The Broad Institute Genome Sequencing Center for Infectious Disease"/>
            <person name="Wu L."/>
            <person name="Ma J."/>
        </authorList>
    </citation>
    <scope>NUCLEOTIDE SEQUENCE [LARGE SCALE GENOMIC DNA]</scope>
    <source>
        <strain evidence="4">CGMCC 4.7393</strain>
    </source>
</reference>
<dbReference type="Pfam" id="PF13584">
    <property type="entry name" value="BatD"/>
    <property type="match status" value="1"/>
</dbReference>
<keyword evidence="4" id="KW-1185">Reference proteome</keyword>
<dbReference type="InterPro" id="IPR025738">
    <property type="entry name" value="BatD"/>
</dbReference>
<keyword evidence="1" id="KW-0472">Membrane</keyword>
<evidence type="ECO:0000313" key="4">
    <source>
        <dbReference type="Proteomes" id="UP001596405"/>
    </source>
</evidence>
<comment type="caution">
    <text evidence="3">The sequence shown here is derived from an EMBL/GenBank/DDBJ whole genome shotgun (WGS) entry which is preliminary data.</text>
</comment>
<protein>
    <submittedName>
        <fullName evidence="3">BatD family protein</fullName>
    </submittedName>
</protein>
<keyword evidence="1" id="KW-1133">Transmembrane helix</keyword>
<feature type="chain" id="PRO_5046557663" evidence="2">
    <location>
        <begin position="21"/>
        <end position="477"/>
    </location>
</feature>
<evidence type="ECO:0000256" key="2">
    <source>
        <dbReference type="SAM" id="SignalP"/>
    </source>
</evidence>
<feature type="signal peptide" evidence="2">
    <location>
        <begin position="1"/>
        <end position="20"/>
    </location>
</feature>
<organism evidence="3 4">
    <name type="scientific">Rufibacter roseus</name>
    <dbReference type="NCBI Taxonomy" id="1567108"/>
    <lineage>
        <taxon>Bacteria</taxon>
        <taxon>Pseudomonadati</taxon>
        <taxon>Bacteroidota</taxon>
        <taxon>Cytophagia</taxon>
        <taxon>Cytophagales</taxon>
        <taxon>Hymenobacteraceae</taxon>
        <taxon>Rufibacter</taxon>
    </lineage>
</organism>